<protein>
    <recommendedName>
        <fullName evidence="4">PH domain-containing protein</fullName>
    </recommendedName>
</protein>
<keyword evidence="1" id="KW-1133">Transmembrane helix</keyword>
<evidence type="ECO:0008006" key="4">
    <source>
        <dbReference type="Google" id="ProtNLM"/>
    </source>
</evidence>
<keyword evidence="3" id="KW-1185">Reference proteome</keyword>
<proteinExistence type="predicted"/>
<keyword evidence="1" id="KW-0812">Transmembrane</keyword>
<evidence type="ECO:0000313" key="2">
    <source>
        <dbReference type="EMBL" id="GAB39285.1"/>
    </source>
</evidence>
<dbReference type="Proteomes" id="UP000005845">
    <property type="component" value="Unassembled WGS sequence"/>
</dbReference>
<dbReference type="eggNOG" id="ENOG5033K8W">
    <property type="taxonomic scope" value="Bacteria"/>
</dbReference>
<name>H5U0L7_9ACTN</name>
<comment type="caution">
    <text evidence="2">The sequence shown here is derived from an EMBL/GenBank/DDBJ whole genome shotgun (WGS) entry which is preliminary data.</text>
</comment>
<feature type="transmembrane region" description="Helical" evidence="1">
    <location>
        <begin position="20"/>
        <end position="37"/>
    </location>
</feature>
<reference evidence="2 3" key="1">
    <citation type="submission" date="2012-02" db="EMBL/GenBank/DDBJ databases">
        <title>Whole genome shotgun sequence of Gordonia sputi NBRC 100414.</title>
        <authorList>
            <person name="Yoshida I."/>
            <person name="Hosoyama A."/>
            <person name="Tsuchikane K."/>
            <person name="Katsumata H."/>
            <person name="Yamazaki S."/>
            <person name="Fujita N."/>
        </authorList>
    </citation>
    <scope>NUCLEOTIDE SEQUENCE [LARGE SCALE GENOMIC DNA]</scope>
    <source>
        <strain evidence="2 3">NBRC 100414</strain>
    </source>
</reference>
<sequence>MDNRSDLSTGEWSTPRPAAAALLVGGLLLVVLGIIAASDPAGMVLMVVAGLLLLAFGTYAWTIRPRLAVSPGPVLHIRTLSGTRDCTPAQIDQIKVLNIRRIGRRSGQLEIDVIPDDAAPTGQSDGQSDGLRLDTKLYVFGRWDLGATPADVAEQLRQAGFDVDG</sequence>
<dbReference type="RefSeq" id="WP_005205872.1">
    <property type="nucleotide sequence ID" value="NZ_BAFC01000062.1"/>
</dbReference>
<dbReference type="AlphaFoldDB" id="H5U0L7"/>
<keyword evidence="1" id="KW-0472">Membrane</keyword>
<accession>H5U0L7</accession>
<dbReference type="EMBL" id="BAFC01000062">
    <property type="protein sequence ID" value="GAB39285.1"/>
    <property type="molecule type" value="Genomic_DNA"/>
</dbReference>
<evidence type="ECO:0000313" key="3">
    <source>
        <dbReference type="Proteomes" id="UP000005845"/>
    </source>
</evidence>
<organism evidence="2 3">
    <name type="scientific">Gordonia sputi NBRC 100414</name>
    <dbReference type="NCBI Taxonomy" id="1089453"/>
    <lineage>
        <taxon>Bacteria</taxon>
        <taxon>Bacillati</taxon>
        <taxon>Actinomycetota</taxon>
        <taxon>Actinomycetes</taxon>
        <taxon>Mycobacteriales</taxon>
        <taxon>Gordoniaceae</taxon>
        <taxon>Gordonia</taxon>
    </lineage>
</organism>
<feature type="transmembrane region" description="Helical" evidence="1">
    <location>
        <begin position="43"/>
        <end position="61"/>
    </location>
</feature>
<gene>
    <name evidence="2" type="ORF">GOSPT_062_00200</name>
</gene>
<evidence type="ECO:0000256" key="1">
    <source>
        <dbReference type="SAM" id="Phobius"/>
    </source>
</evidence>